<keyword evidence="1" id="KW-0812">Transmembrane</keyword>
<evidence type="ECO:0000313" key="3">
    <source>
        <dbReference type="Proteomes" id="UP001595621"/>
    </source>
</evidence>
<sequence length="116" mass="12672">MTPGILVAAFLALAVLIMQLKELRGESLENGVSQRWIAGLMVPQVLAVIVLAAAGFELLNLGQNYTLLLFIALQYALAAIWEIYRLSTEESPAKSLSRWLWLVQGAVTAVLLSSFL</sequence>
<protein>
    <recommendedName>
        <fullName evidence="4">DUF4181 domain-containing protein</fullName>
    </recommendedName>
</protein>
<keyword evidence="3" id="KW-1185">Reference proteome</keyword>
<dbReference type="EMBL" id="JBHRTD010000010">
    <property type="protein sequence ID" value="MFC3138219.1"/>
    <property type="molecule type" value="Genomic_DNA"/>
</dbReference>
<keyword evidence="1" id="KW-1133">Transmembrane helix</keyword>
<evidence type="ECO:0000256" key="1">
    <source>
        <dbReference type="SAM" id="Phobius"/>
    </source>
</evidence>
<feature type="transmembrane region" description="Helical" evidence="1">
    <location>
        <begin position="65"/>
        <end position="84"/>
    </location>
</feature>
<name>A0ABV7GD72_9GAMM</name>
<dbReference type="Proteomes" id="UP001595621">
    <property type="component" value="Unassembled WGS sequence"/>
</dbReference>
<organism evidence="2 3">
    <name type="scientific">Shewanella submarina</name>
    <dbReference type="NCBI Taxonomy" id="2016376"/>
    <lineage>
        <taxon>Bacteria</taxon>
        <taxon>Pseudomonadati</taxon>
        <taxon>Pseudomonadota</taxon>
        <taxon>Gammaproteobacteria</taxon>
        <taxon>Alteromonadales</taxon>
        <taxon>Shewanellaceae</taxon>
        <taxon>Shewanella</taxon>
    </lineage>
</organism>
<dbReference type="RefSeq" id="WP_248937661.1">
    <property type="nucleotide sequence ID" value="NZ_JAKILF010000012.1"/>
</dbReference>
<feature type="transmembrane region" description="Helical" evidence="1">
    <location>
        <begin position="35"/>
        <end position="58"/>
    </location>
</feature>
<accession>A0ABV7GD72</accession>
<reference evidence="3" key="1">
    <citation type="journal article" date="2019" name="Int. J. Syst. Evol. Microbiol.">
        <title>The Global Catalogue of Microorganisms (GCM) 10K type strain sequencing project: providing services to taxonomists for standard genome sequencing and annotation.</title>
        <authorList>
            <consortium name="The Broad Institute Genomics Platform"/>
            <consortium name="The Broad Institute Genome Sequencing Center for Infectious Disease"/>
            <person name="Wu L."/>
            <person name="Ma J."/>
        </authorList>
    </citation>
    <scope>NUCLEOTIDE SEQUENCE [LARGE SCALE GENOMIC DNA]</scope>
    <source>
        <strain evidence="3">KCTC 52277</strain>
    </source>
</reference>
<evidence type="ECO:0000313" key="2">
    <source>
        <dbReference type="EMBL" id="MFC3138219.1"/>
    </source>
</evidence>
<keyword evidence="1" id="KW-0472">Membrane</keyword>
<gene>
    <name evidence="2" type="ORF">ACFOE0_08465</name>
</gene>
<comment type="caution">
    <text evidence="2">The sequence shown here is derived from an EMBL/GenBank/DDBJ whole genome shotgun (WGS) entry which is preliminary data.</text>
</comment>
<evidence type="ECO:0008006" key="4">
    <source>
        <dbReference type="Google" id="ProtNLM"/>
    </source>
</evidence>
<proteinExistence type="predicted"/>
<feature type="transmembrane region" description="Helical" evidence="1">
    <location>
        <begin position="96"/>
        <end position="115"/>
    </location>
</feature>